<dbReference type="AlphaFoldDB" id="A0A101I6E0"/>
<dbReference type="PATRIC" id="fig|1236046.5.peg.747"/>
<dbReference type="GO" id="GO:0016747">
    <property type="term" value="F:acyltransferase activity, transferring groups other than amino-acyl groups"/>
    <property type="evidence" value="ECO:0007669"/>
    <property type="project" value="InterPro"/>
</dbReference>
<evidence type="ECO:0000313" key="2">
    <source>
        <dbReference type="EMBL" id="KUK89510.1"/>
    </source>
</evidence>
<dbReference type="EMBL" id="LGGW01000085">
    <property type="protein sequence ID" value="KUK89510.1"/>
    <property type="molecule type" value="Genomic_DNA"/>
</dbReference>
<accession>A0A101I6E0</accession>
<dbReference type="PANTHER" id="PTHR43259:SF1">
    <property type="entry name" value="N-ACETYLTRANSFERASE DOMAIN-CONTAINING PROTEIN"/>
    <property type="match status" value="1"/>
</dbReference>
<dbReference type="InterPro" id="IPR052829">
    <property type="entry name" value="N-acetyltransferase_domain"/>
</dbReference>
<dbReference type="CDD" id="cd04301">
    <property type="entry name" value="NAT_SF"/>
    <property type="match status" value="1"/>
</dbReference>
<keyword evidence="2" id="KW-0808">Transferase</keyword>
<reference evidence="3" key="1">
    <citation type="journal article" date="2015" name="MBio">
        <title>Genome-Resolved Metagenomic Analysis Reveals Roles for Candidate Phyla and Other Microbial Community Members in Biogeochemical Transformations in Oil Reservoirs.</title>
        <authorList>
            <person name="Hu P."/>
            <person name="Tom L."/>
            <person name="Singh A."/>
            <person name="Thomas B.C."/>
            <person name="Baker B.J."/>
            <person name="Piceno Y.M."/>
            <person name="Andersen G.L."/>
            <person name="Banfield J.F."/>
        </authorList>
    </citation>
    <scope>NUCLEOTIDE SEQUENCE [LARGE SCALE GENOMIC DNA]</scope>
</reference>
<sequence length="152" mass="17688">MKYEEFEDYLGKLVRYYAIENVKSRRWEESSALEKARMEIDALLSEGLETKNHELLSIIETDNNQTIGYLWLHIFPRMEKQGFIYDFVIQKEYRGVGYGKASLGALEDYARKLGVENLSLHVFTHNAVAVALYKKMGYEVTSMNMSKQISNK</sequence>
<dbReference type="InterPro" id="IPR000182">
    <property type="entry name" value="GNAT_dom"/>
</dbReference>
<evidence type="ECO:0000259" key="1">
    <source>
        <dbReference type="PROSITE" id="PS51186"/>
    </source>
</evidence>
<dbReference type="PROSITE" id="PS51186">
    <property type="entry name" value="GNAT"/>
    <property type="match status" value="1"/>
</dbReference>
<dbReference type="SUPFAM" id="SSF55729">
    <property type="entry name" value="Acyl-CoA N-acyltransferases (Nat)"/>
    <property type="match status" value="1"/>
</dbReference>
<dbReference type="InterPro" id="IPR016181">
    <property type="entry name" value="Acyl_CoA_acyltransferase"/>
</dbReference>
<dbReference type="Pfam" id="PF00583">
    <property type="entry name" value="Acetyltransf_1"/>
    <property type="match status" value="1"/>
</dbReference>
<comment type="caution">
    <text evidence="2">The sequence shown here is derived from an EMBL/GenBank/DDBJ whole genome shotgun (WGS) entry which is preliminary data.</text>
</comment>
<dbReference type="Proteomes" id="UP000055014">
    <property type="component" value="Unassembled WGS sequence"/>
</dbReference>
<proteinExistence type="predicted"/>
<dbReference type="Gene3D" id="3.40.630.30">
    <property type="match status" value="1"/>
</dbReference>
<protein>
    <submittedName>
        <fullName evidence="2">Acetyltransferase</fullName>
    </submittedName>
</protein>
<evidence type="ECO:0000313" key="3">
    <source>
        <dbReference type="Proteomes" id="UP000055014"/>
    </source>
</evidence>
<name>A0A101I6E0_9BACT</name>
<feature type="domain" description="N-acetyltransferase" evidence="1">
    <location>
        <begin position="17"/>
        <end position="152"/>
    </location>
</feature>
<gene>
    <name evidence="2" type="ORF">XE02_0985</name>
</gene>
<dbReference type="PANTHER" id="PTHR43259">
    <property type="entry name" value="SPT10P"/>
    <property type="match status" value="1"/>
</dbReference>
<organism evidence="2 3">
    <name type="scientific">Mesotoga infera</name>
    <dbReference type="NCBI Taxonomy" id="1236046"/>
    <lineage>
        <taxon>Bacteria</taxon>
        <taxon>Thermotogati</taxon>
        <taxon>Thermotogota</taxon>
        <taxon>Thermotogae</taxon>
        <taxon>Kosmotogales</taxon>
        <taxon>Kosmotogaceae</taxon>
        <taxon>Mesotoga</taxon>
    </lineage>
</organism>